<name>A0A557QZ86_9RHOO</name>
<dbReference type="InterPro" id="IPR018247">
    <property type="entry name" value="EF_Hand_1_Ca_BS"/>
</dbReference>
<feature type="compositionally biased region" description="Gly residues" evidence="3">
    <location>
        <begin position="109"/>
        <end position="132"/>
    </location>
</feature>
<organism evidence="6 7">
    <name type="scientific">Denitromonas halophila</name>
    <dbReference type="NCBI Taxonomy" id="1629404"/>
    <lineage>
        <taxon>Bacteria</taxon>
        <taxon>Pseudomonadati</taxon>
        <taxon>Pseudomonadota</taxon>
        <taxon>Betaproteobacteria</taxon>
        <taxon>Rhodocyclales</taxon>
        <taxon>Zoogloeaceae</taxon>
        <taxon>Denitromonas</taxon>
    </lineage>
</organism>
<dbReference type="OrthoDB" id="8588735at2"/>
<evidence type="ECO:0000256" key="4">
    <source>
        <dbReference type="SAM" id="SignalP"/>
    </source>
</evidence>
<feature type="region of interest" description="Disordered" evidence="3">
    <location>
        <begin position="68"/>
        <end position="95"/>
    </location>
</feature>
<accession>A0A557QZ86</accession>
<keyword evidence="7" id="KW-1185">Reference proteome</keyword>
<dbReference type="Proteomes" id="UP000319502">
    <property type="component" value="Unassembled WGS sequence"/>
</dbReference>
<dbReference type="AlphaFoldDB" id="A0A557QZ86"/>
<dbReference type="EMBL" id="VMNK01000004">
    <property type="protein sequence ID" value="TVO58220.1"/>
    <property type="molecule type" value="Genomic_DNA"/>
</dbReference>
<dbReference type="Gene3D" id="1.10.238.10">
    <property type="entry name" value="EF-hand"/>
    <property type="match status" value="2"/>
</dbReference>
<comment type="caution">
    <text evidence="6">The sequence shown here is derived from an EMBL/GenBank/DDBJ whole genome shotgun (WGS) entry which is preliminary data.</text>
</comment>
<feature type="region of interest" description="Disordered" evidence="3">
    <location>
        <begin position="180"/>
        <end position="211"/>
    </location>
</feature>
<proteinExistence type="predicted"/>
<dbReference type="Pfam" id="PF13202">
    <property type="entry name" value="EF-hand_5"/>
    <property type="match status" value="2"/>
</dbReference>
<dbReference type="CDD" id="cd00051">
    <property type="entry name" value="EFh"/>
    <property type="match status" value="1"/>
</dbReference>
<evidence type="ECO:0000256" key="3">
    <source>
        <dbReference type="SAM" id="MobiDB-lite"/>
    </source>
</evidence>
<dbReference type="InterPro" id="IPR002048">
    <property type="entry name" value="EF_hand_dom"/>
</dbReference>
<dbReference type="GO" id="GO:0005509">
    <property type="term" value="F:calcium ion binding"/>
    <property type="evidence" value="ECO:0007669"/>
    <property type="project" value="InterPro"/>
</dbReference>
<dbReference type="InterPro" id="IPR039647">
    <property type="entry name" value="EF_hand_pair_protein_CML-like"/>
</dbReference>
<dbReference type="PROSITE" id="PS00018">
    <property type="entry name" value="EF_HAND_1"/>
    <property type="match status" value="3"/>
</dbReference>
<reference evidence="6 7" key="1">
    <citation type="submission" date="2019-07" db="EMBL/GenBank/DDBJ databases">
        <title>The pathways for chlorine oxyanion respiration interact through the shared metabolite chlorate.</title>
        <authorList>
            <person name="Barnum T.P."/>
            <person name="Cheng Y."/>
            <person name="Hill K.A."/>
            <person name="Lucas L.N."/>
            <person name="Carlson H.K."/>
            <person name="Coates J.D."/>
        </authorList>
    </citation>
    <scope>NUCLEOTIDE SEQUENCE [LARGE SCALE GENOMIC DNA]</scope>
    <source>
        <strain evidence="6 7">SFB-3</strain>
    </source>
</reference>
<feature type="domain" description="EF-hand" evidence="5">
    <location>
        <begin position="180"/>
        <end position="207"/>
    </location>
</feature>
<feature type="domain" description="EF-hand" evidence="5">
    <location>
        <begin position="137"/>
        <end position="164"/>
    </location>
</feature>
<sequence>MRPRYSLLSTALLAAAISLSFALPAHAQTPPPRGPAPFAAYDQNGDGAVTEAEFNAFRASRQAAAAAEGRPMRGAANAPAFNSLDTNGDGSLSPSELAAGQAMQFQNRPGGGMGPGGGRGPGAGMGPGGGMGQNQPAFADFDLNGDGRILPDELTQARNQRIGERAQQGYQMRGLANMPAFSEMDTDGDGAISQAEFAAHQQSRRPAPPAQ</sequence>
<dbReference type="PROSITE" id="PS50222">
    <property type="entry name" value="EF_HAND_2"/>
    <property type="match status" value="2"/>
</dbReference>
<dbReference type="PANTHER" id="PTHR10891">
    <property type="entry name" value="EF-HAND CALCIUM-BINDING DOMAIN CONTAINING PROTEIN"/>
    <property type="match status" value="1"/>
</dbReference>
<evidence type="ECO:0000256" key="2">
    <source>
        <dbReference type="ARBA" id="ARBA00022737"/>
    </source>
</evidence>
<feature type="signal peptide" evidence="4">
    <location>
        <begin position="1"/>
        <end position="27"/>
    </location>
</feature>
<feature type="compositionally biased region" description="Polar residues" evidence="3">
    <location>
        <begin position="83"/>
        <end position="94"/>
    </location>
</feature>
<dbReference type="Pfam" id="PF13499">
    <property type="entry name" value="EF-hand_7"/>
    <property type="match status" value="1"/>
</dbReference>
<evidence type="ECO:0000256" key="1">
    <source>
        <dbReference type="ARBA" id="ARBA00022723"/>
    </source>
</evidence>
<dbReference type="SMART" id="SM00054">
    <property type="entry name" value="EFh"/>
    <property type="match status" value="4"/>
</dbReference>
<evidence type="ECO:0000313" key="6">
    <source>
        <dbReference type="EMBL" id="TVO58220.1"/>
    </source>
</evidence>
<protein>
    <recommendedName>
        <fullName evidence="5">EF-hand domain-containing protein</fullName>
    </recommendedName>
</protein>
<feature type="region of interest" description="Disordered" evidence="3">
    <location>
        <begin position="109"/>
        <end position="147"/>
    </location>
</feature>
<keyword evidence="2" id="KW-0677">Repeat</keyword>
<gene>
    <name evidence="6" type="ORF">FHP91_05770</name>
</gene>
<dbReference type="SUPFAM" id="SSF47473">
    <property type="entry name" value="EF-hand"/>
    <property type="match status" value="1"/>
</dbReference>
<evidence type="ECO:0000313" key="7">
    <source>
        <dbReference type="Proteomes" id="UP000319502"/>
    </source>
</evidence>
<evidence type="ECO:0000259" key="5">
    <source>
        <dbReference type="PROSITE" id="PS50222"/>
    </source>
</evidence>
<feature type="chain" id="PRO_5022230258" description="EF-hand domain-containing protein" evidence="4">
    <location>
        <begin position="28"/>
        <end position="211"/>
    </location>
</feature>
<dbReference type="InterPro" id="IPR011992">
    <property type="entry name" value="EF-hand-dom_pair"/>
</dbReference>
<keyword evidence="4" id="KW-0732">Signal</keyword>
<keyword evidence="1" id="KW-0479">Metal-binding</keyword>
<dbReference type="RefSeq" id="WP_144308695.1">
    <property type="nucleotide sequence ID" value="NZ_VMNK01000004.1"/>
</dbReference>